<dbReference type="InterPro" id="IPR001697">
    <property type="entry name" value="Pyr_Knase"/>
</dbReference>
<comment type="similarity">
    <text evidence="2">Belongs to the pyruvate kinase family.</text>
</comment>
<evidence type="ECO:0000259" key="12">
    <source>
        <dbReference type="Pfam" id="PF00224"/>
    </source>
</evidence>
<evidence type="ECO:0000256" key="5">
    <source>
        <dbReference type="ARBA" id="ARBA00022723"/>
    </source>
</evidence>
<dbReference type="InterPro" id="IPR015806">
    <property type="entry name" value="Pyrv_Knase_insert_dom_sf"/>
</dbReference>
<dbReference type="RefSeq" id="WP_244222499.1">
    <property type="nucleotide sequence ID" value="NZ_RAWI01001227.1"/>
</dbReference>
<gene>
    <name evidence="13" type="ORF">D7Y13_43870</name>
</gene>
<protein>
    <recommendedName>
        <fullName evidence="3">pyruvate kinase</fullName>
        <ecNumber evidence="3">2.7.1.40</ecNumber>
    </recommendedName>
</protein>
<keyword evidence="4" id="KW-0808">Transferase</keyword>
<evidence type="ECO:0000313" key="13">
    <source>
        <dbReference type="EMBL" id="RKH78165.1"/>
    </source>
</evidence>
<evidence type="ECO:0000256" key="8">
    <source>
        <dbReference type="ARBA" id="ARBA00022840"/>
    </source>
</evidence>
<accession>A0ABX9Q2P9</accession>
<dbReference type="EC" id="2.7.1.40" evidence="3"/>
<name>A0ABX9Q2P9_9BACT</name>
<dbReference type="EMBL" id="RAWI01001227">
    <property type="protein sequence ID" value="RKH78165.1"/>
    <property type="molecule type" value="Genomic_DNA"/>
</dbReference>
<evidence type="ECO:0000256" key="7">
    <source>
        <dbReference type="ARBA" id="ARBA00022777"/>
    </source>
</evidence>
<dbReference type="InterPro" id="IPR040442">
    <property type="entry name" value="Pyrv_kinase-like_dom_sf"/>
</dbReference>
<keyword evidence="9" id="KW-0460">Magnesium</keyword>
<dbReference type="Pfam" id="PF00224">
    <property type="entry name" value="PK"/>
    <property type="match status" value="1"/>
</dbReference>
<dbReference type="InterPro" id="IPR015793">
    <property type="entry name" value="Pyrv_Knase_brl"/>
</dbReference>
<comment type="caution">
    <text evidence="13">The sequence shown here is derived from an EMBL/GenBank/DDBJ whole genome shotgun (WGS) entry which is preliminary data.</text>
</comment>
<dbReference type="InterPro" id="IPR015813">
    <property type="entry name" value="Pyrv/PenolPyrv_kinase-like_dom"/>
</dbReference>
<proteinExistence type="inferred from homology"/>
<organism evidence="13 14">
    <name type="scientific">Corallococcus praedator</name>
    <dbReference type="NCBI Taxonomy" id="2316724"/>
    <lineage>
        <taxon>Bacteria</taxon>
        <taxon>Pseudomonadati</taxon>
        <taxon>Myxococcota</taxon>
        <taxon>Myxococcia</taxon>
        <taxon>Myxococcales</taxon>
        <taxon>Cystobacterineae</taxon>
        <taxon>Myxococcaceae</taxon>
        <taxon>Corallococcus</taxon>
    </lineage>
</organism>
<dbReference type="Proteomes" id="UP000278907">
    <property type="component" value="Unassembled WGS sequence"/>
</dbReference>
<keyword evidence="8" id="KW-0067">ATP-binding</keyword>
<dbReference type="SUPFAM" id="SSF50800">
    <property type="entry name" value="PK beta-barrel domain-like"/>
    <property type="match status" value="1"/>
</dbReference>
<keyword evidence="7 13" id="KW-0418">Kinase</keyword>
<keyword evidence="14" id="KW-1185">Reference proteome</keyword>
<evidence type="ECO:0000256" key="10">
    <source>
        <dbReference type="ARBA" id="ARBA00023152"/>
    </source>
</evidence>
<evidence type="ECO:0000256" key="3">
    <source>
        <dbReference type="ARBA" id="ARBA00012142"/>
    </source>
</evidence>
<keyword evidence="6" id="KW-0547">Nucleotide-binding</keyword>
<evidence type="ECO:0000256" key="9">
    <source>
        <dbReference type="ARBA" id="ARBA00022842"/>
    </source>
</evidence>
<evidence type="ECO:0000256" key="11">
    <source>
        <dbReference type="ARBA" id="ARBA00023317"/>
    </source>
</evidence>
<evidence type="ECO:0000256" key="6">
    <source>
        <dbReference type="ARBA" id="ARBA00022741"/>
    </source>
</evidence>
<evidence type="ECO:0000256" key="1">
    <source>
        <dbReference type="ARBA" id="ARBA00004997"/>
    </source>
</evidence>
<sequence>MIIAAGADVLWLNTAHQDEAGTLEVVNRIRSVTTRLPIMIDTKGPEIRTKNIETPFAVKTGDVIIFTGDLTYTGQNVVQVSYPNFHNEVPVGSYVLYDDASIETVVTEKVKNGIKCVVKGSGLIKNKKSLNIPDVHI</sequence>
<keyword evidence="10" id="KW-0324">Glycolysis</keyword>
<evidence type="ECO:0000256" key="4">
    <source>
        <dbReference type="ARBA" id="ARBA00022679"/>
    </source>
</evidence>
<dbReference type="Gene3D" id="2.40.33.10">
    <property type="entry name" value="PK beta-barrel domain-like"/>
    <property type="match status" value="1"/>
</dbReference>
<keyword evidence="11 13" id="KW-0670">Pyruvate</keyword>
<dbReference type="SUPFAM" id="SSF51621">
    <property type="entry name" value="Phosphoenolpyruvate/pyruvate domain"/>
    <property type="match status" value="1"/>
</dbReference>
<feature type="domain" description="Pyruvate kinase barrel" evidence="12">
    <location>
        <begin position="2"/>
        <end position="137"/>
    </location>
</feature>
<evidence type="ECO:0000313" key="14">
    <source>
        <dbReference type="Proteomes" id="UP000278907"/>
    </source>
</evidence>
<feature type="non-terminal residue" evidence="13">
    <location>
        <position position="137"/>
    </location>
</feature>
<dbReference type="GO" id="GO:0016301">
    <property type="term" value="F:kinase activity"/>
    <property type="evidence" value="ECO:0007669"/>
    <property type="project" value="UniProtKB-KW"/>
</dbReference>
<comment type="pathway">
    <text evidence="1">Carbohydrate degradation; glycolysis; pyruvate from D-glyceraldehyde 3-phosphate: step 5/5.</text>
</comment>
<dbReference type="InterPro" id="IPR011037">
    <property type="entry name" value="Pyrv_Knase-like_insert_dom_sf"/>
</dbReference>
<keyword evidence="5" id="KW-0479">Metal-binding</keyword>
<dbReference type="PANTHER" id="PTHR11817">
    <property type="entry name" value="PYRUVATE KINASE"/>
    <property type="match status" value="1"/>
</dbReference>
<dbReference type="Gene3D" id="3.20.20.60">
    <property type="entry name" value="Phosphoenolpyruvate-binding domains"/>
    <property type="match status" value="1"/>
</dbReference>
<evidence type="ECO:0000256" key="2">
    <source>
        <dbReference type="ARBA" id="ARBA00008663"/>
    </source>
</evidence>
<reference evidence="13 14" key="1">
    <citation type="submission" date="2018-09" db="EMBL/GenBank/DDBJ databases">
        <authorList>
            <person name="Livingstone P.G."/>
            <person name="Whitworth D.E."/>
        </authorList>
    </citation>
    <scope>NUCLEOTIDE SEQUENCE [LARGE SCALE GENOMIC DNA]</scope>
    <source>
        <strain evidence="13 14">CA031B</strain>
    </source>
</reference>